<dbReference type="EMBL" id="CP021330">
    <property type="protein sequence ID" value="AVX04910.1"/>
    <property type="molecule type" value="Genomic_DNA"/>
</dbReference>
<protein>
    <submittedName>
        <fullName evidence="2">Uncharacterized protein</fullName>
    </submittedName>
</protein>
<dbReference type="AlphaFoldDB" id="A0A2R4MFY4"/>
<organism evidence="2 3">
    <name type="scientific">Maritalea myrionectae</name>
    <dbReference type="NCBI Taxonomy" id="454601"/>
    <lineage>
        <taxon>Bacteria</taxon>
        <taxon>Pseudomonadati</taxon>
        <taxon>Pseudomonadota</taxon>
        <taxon>Alphaproteobacteria</taxon>
        <taxon>Hyphomicrobiales</taxon>
        <taxon>Devosiaceae</taxon>
        <taxon>Maritalea</taxon>
    </lineage>
</organism>
<name>A0A2R4MFY4_9HYPH</name>
<accession>A0A2R4MFY4</accession>
<proteinExistence type="predicted"/>
<sequence length="95" mass="10826">MKFERPGIGARVGQLGYLLKHTFTIVARDDDIIVPVLKMSAMAVLVVCLFFWGHCGHCARQRRSRHLANSIRDFRLHFQVFLLQHDRAGAQPLGL</sequence>
<keyword evidence="3" id="KW-1185">Reference proteome</keyword>
<keyword evidence="1" id="KW-1133">Transmembrane helix</keyword>
<dbReference type="KEGG" id="mmyr:MXMO3_02397"/>
<keyword evidence="1" id="KW-0472">Membrane</keyword>
<dbReference type="Proteomes" id="UP000258927">
    <property type="component" value="Chromosome"/>
</dbReference>
<keyword evidence="1" id="KW-0812">Transmembrane</keyword>
<feature type="transmembrane region" description="Helical" evidence="1">
    <location>
        <begin position="32"/>
        <end position="53"/>
    </location>
</feature>
<evidence type="ECO:0000256" key="1">
    <source>
        <dbReference type="SAM" id="Phobius"/>
    </source>
</evidence>
<reference evidence="2 3" key="1">
    <citation type="submission" date="2017-05" db="EMBL/GenBank/DDBJ databases">
        <title>Genome Analysis of Maritalea myrionectae HL2708#5.</title>
        <authorList>
            <consortium name="Cotde Inc.-PKNU"/>
            <person name="Jang D."/>
            <person name="Oh H.-M."/>
        </authorList>
    </citation>
    <scope>NUCLEOTIDE SEQUENCE [LARGE SCALE GENOMIC DNA]</scope>
    <source>
        <strain evidence="2 3">HL2708#5</strain>
    </source>
</reference>
<evidence type="ECO:0000313" key="3">
    <source>
        <dbReference type="Proteomes" id="UP000258927"/>
    </source>
</evidence>
<gene>
    <name evidence="2" type="ORF">MXMO3_02397</name>
</gene>
<dbReference type="RefSeq" id="WP_162889243.1">
    <property type="nucleotide sequence ID" value="NZ_CP021330.1"/>
</dbReference>
<evidence type="ECO:0000313" key="2">
    <source>
        <dbReference type="EMBL" id="AVX04910.1"/>
    </source>
</evidence>